<protein>
    <recommendedName>
        <fullName evidence="4">Rubrerythrin diiron-binding domain-containing protein</fullName>
    </recommendedName>
</protein>
<dbReference type="PANTHER" id="PTHR37165:SF1">
    <property type="entry name" value="TYPE 1 ENCAPSULIN SHELL PROTEIN"/>
    <property type="match status" value="1"/>
</dbReference>
<dbReference type="Gene3D" id="1.20.1260.10">
    <property type="match status" value="1"/>
</dbReference>
<dbReference type="HOGENOM" id="CLU_141525_0_0_2"/>
<dbReference type="STRING" id="521011.Mpal_1284"/>
<feature type="region of interest" description="Disordered" evidence="3">
    <location>
        <begin position="113"/>
        <end position="132"/>
    </location>
</feature>
<dbReference type="GO" id="GO:0046872">
    <property type="term" value="F:metal ion binding"/>
    <property type="evidence" value="ECO:0007669"/>
    <property type="project" value="InterPro"/>
</dbReference>
<feature type="compositionally biased region" description="Pro residues" evidence="3">
    <location>
        <begin position="113"/>
        <end position="122"/>
    </location>
</feature>
<evidence type="ECO:0000256" key="2">
    <source>
        <dbReference type="ARBA" id="ARBA00033787"/>
    </source>
</evidence>
<evidence type="ECO:0000256" key="1">
    <source>
        <dbReference type="ARBA" id="ARBA00033738"/>
    </source>
</evidence>
<dbReference type="InterPro" id="IPR012347">
    <property type="entry name" value="Ferritin-like"/>
</dbReference>
<dbReference type="Proteomes" id="UP000002457">
    <property type="component" value="Chromosome"/>
</dbReference>
<keyword evidence="6" id="KW-1185">Reference proteome</keyword>
<feature type="domain" description="Rubrerythrin diiron-binding" evidence="4">
    <location>
        <begin position="28"/>
        <end position="84"/>
    </location>
</feature>
<evidence type="ECO:0000313" key="5">
    <source>
        <dbReference type="EMBL" id="ACL16618.1"/>
    </source>
</evidence>
<dbReference type="RefSeq" id="WP_012617937.1">
    <property type="nucleotide sequence ID" value="NC_011832.1"/>
</dbReference>
<dbReference type="eggNOG" id="arCOG03349">
    <property type="taxonomic scope" value="Archaea"/>
</dbReference>
<dbReference type="Pfam" id="PF02915">
    <property type="entry name" value="Rubrerythrin"/>
    <property type="match status" value="1"/>
</dbReference>
<keyword evidence="2" id="KW-1284">Encapsulin nanocompartment</keyword>
<dbReference type="InterPro" id="IPR051429">
    <property type="entry name" value="Encapsulin_nc"/>
</dbReference>
<dbReference type="InterPro" id="IPR009078">
    <property type="entry name" value="Ferritin-like_SF"/>
</dbReference>
<evidence type="ECO:0000313" key="6">
    <source>
        <dbReference type="Proteomes" id="UP000002457"/>
    </source>
</evidence>
<comment type="subcellular location">
    <subcellularLocation>
        <location evidence="1">Encapsulin nanocompartment</location>
    </subcellularLocation>
</comment>
<sequence length="132" mass="13892">MPDFSKPFSGNIPNRMLTPEELIRALRLDLAAEEEATFLYMAHAEATDNPLAKKVLLDIANEERVHVGELSHLIQLLAGDEDTYMARGAAEVDAMAAGTPGVVSAPAVAPPVPAGTPAPAPVQPKTIGSLKI</sequence>
<dbReference type="AlphaFoldDB" id="B8GHL3"/>
<name>B8GHL3_METPE</name>
<accession>B8GHL3</accession>
<evidence type="ECO:0000256" key="3">
    <source>
        <dbReference type="SAM" id="MobiDB-lite"/>
    </source>
</evidence>
<dbReference type="OrthoDB" id="60579at2157"/>
<organism evidence="5 6">
    <name type="scientific">Methanosphaerula palustris (strain ATCC BAA-1556 / DSM 19958 / E1-9c)</name>
    <dbReference type="NCBI Taxonomy" id="521011"/>
    <lineage>
        <taxon>Archaea</taxon>
        <taxon>Methanobacteriati</taxon>
        <taxon>Methanobacteriota</taxon>
        <taxon>Stenosarchaea group</taxon>
        <taxon>Methanomicrobia</taxon>
        <taxon>Methanomicrobiales</taxon>
        <taxon>Methanoregulaceae</taxon>
        <taxon>Methanosphaerula</taxon>
    </lineage>
</organism>
<evidence type="ECO:0000259" key="4">
    <source>
        <dbReference type="Pfam" id="PF02915"/>
    </source>
</evidence>
<gene>
    <name evidence="5" type="ordered locus">Mpal_1284</name>
</gene>
<dbReference type="GO" id="GO:0140737">
    <property type="term" value="C:encapsulin nanocompartment"/>
    <property type="evidence" value="ECO:0007669"/>
    <property type="project" value="UniProtKB-SubCell"/>
</dbReference>
<dbReference type="InterPro" id="IPR003251">
    <property type="entry name" value="Rr_diiron-bd_dom"/>
</dbReference>
<dbReference type="EMBL" id="CP001338">
    <property type="protein sequence ID" value="ACL16618.1"/>
    <property type="molecule type" value="Genomic_DNA"/>
</dbReference>
<dbReference type="KEGG" id="mpl:Mpal_1284"/>
<dbReference type="GO" id="GO:0016491">
    <property type="term" value="F:oxidoreductase activity"/>
    <property type="evidence" value="ECO:0007669"/>
    <property type="project" value="InterPro"/>
</dbReference>
<proteinExistence type="predicted"/>
<dbReference type="PANTHER" id="PTHR37165">
    <property type="entry name" value="PEPTIDASE U56 FAMILY"/>
    <property type="match status" value="1"/>
</dbReference>
<dbReference type="SUPFAM" id="SSF47240">
    <property type="entry name" value="Ferritin-like"/>
    <property type="match status" value="1"/>
</dbReference>
<reference evidence="5 6" key="1">
    <citation type="journal article" date="2015" name="Genome Announc.">
        <title>Complete Genome Sequence of Methanosphaerula palustris E1-9CT, a Hydrogenotrophic Methanogen Isolated from a Minerotrophic Fen Peatland.</title>
        <authorList>
            <person name="Cadillo-Quiroz H."/>
            <person name="Browne P."/>
            <person name="Kyrpides N."/>
            <person name="Woyke T."/>
            <person name="Goodwin L."/>
            <person name="Detter C."/>
            <person name="Yavitt J.B."/>
            <person name="Zinder S.H."/>
        </authorList>
    </citation>
    <scope>NUCLEOTIDE SEQUENCE [LARGE SCALE GENOMIC DNA]</scope>
    <source>
        <strain evidence="6">ATCC BAA-1556 / DSM 19958 / E1-9c</strain>
    </source>
</reference>
<dbReference type="GeneID" id="7271144"/>